<evidence type="ECO:0000256" key="1">
    <source>
        <dbReference type="ARBA" id="ARBA00004533"/>
    </source>
</evidence>
<dbReference type="PANTHER" id="PTHR33751">
    <property type="entry name" value="CBB3-TYPE CYTOCHROME C OXIDASE SUBUNIT FIXP"/>
    <property type="match status" value="1"/>
</dbReference>
<comment type="similarity">
    <text evidence="3 21">Belongs to the CcoP / FixP family.</text>
</comment>
<dbReference type="PIRSF" id="PIRSF000006">
    <property type="entry name" value="Cbb3-Cox_fixP"/>
    <property type="match status" value="1"/>
</dbReference>
<comment type="cofactor">
    <cofactor evidence="21">
        <name>heme c</name>
        <dbReference type="ChEBI" id="CHEBI:61717"/>
    </cofactor>
    <text evidence="21">Binds 2 heme C groups per subunit.</text>
</comment>
<keyword evidence="9 21" id="KW-0679">Respiratory chain</keyword>
<evidence type="ECO:0000256" key="3">
    <source>
        <dbReference type="ARBA" id="ARBA00006113"/>
    </source>
</evidence>
<keyword evidence="11 21" id="KW-0479">Metal-binding</keyword>
<gene>
    <name evidence="24" type="ORF">ABID37_002475</name>
</gene>
<evidence type="ECO:0000256" key="17">
    <source>
        <dbReference type="ARBA" id="ARBA00023004"/>
    </source>
</evidence>
<dbReference type="RefSeq" id="WP_354195077.1">
    <property type="nucleotide sequence ID" value="NZ_JBEPML010000007.1"/>
</dbReference>
<keyword evidence="19 21" id="KW-0472">Membrane</keyword>
<evidence type="ECO:0000256" key="11">
    <source>
        <dbReference type="ARBA" id="ARBA00022723"/>
    </source>
</evidence>
<feature type="domain" description="Cytochrome c" evidence="23">
    <location>
        <begin position="108"/>
        <end position="197"/>
    </location>
</feature>
<comment type="subcellular location">
    <subcellularLocation>
        <location evidence="1 21">Cell inner membrane</location>
    </subcellularLocation>
</comment>
<proteinExistence type="inferred from homology"/>
<evidence type="ECO:0000256" key="22">
    <source>
        <dbReference type="SAM" id="Phobius"/>
    </source>
</evidence>
<keyword evidence="14 21" id="KW-0249">Electron transport</keyword>
<evidence type="ECO:0000256" key="9">
    <source>
        <dbReference type="ARBA" id="ARBA00022660"/>
    </source>
</evidence>
<dbReference type="InterPro" id="IPR050597">
    <property type="entry name" value="Cytochrome_c_Oxidase_Subunit"/>
</dbReference>
<sequence length="294" mass="31868">MATERHDPVTGRVTTGHEWNGIEELETPIPRVVFFFLIVGTLFAIGYWLLMPAWPVGWTYTKGLLGIDQRNVVTQQVEEAAVSRAVWTDRVGSEDFAAIAADGDLMRHVRDTGRTLFVDNCAVCHGVRGTGGPGFPDLAAGSWLWGGDPETIAETISVGINSTNDDTRVSQMMAFGRDGVLESDQIRSVAAYVRSLSGQELSEADQARVPAGQEVFAENCASCHGEDGKGMVEVGAPDLTDQHWIYGGDAQTVYTTIYSGRQGHMPHWQDRLSPTDIRILALYVGALATDGGPQ</sequence>
<evidence type="ECO:0000259" key="23">
    <source>
        <dbReference type="PROSITE" id="PS51007"/>
    </source>
</evidence>
<keyword evidence="13 21" id="KW-0375">Hydrogen ion transport</keyword>
<evidence type="ECO:0000256" key="14">
    <source>
        <dbReference type="ARBA" id="ARBA00022982"/>
    </source>
</evidence>
<dbReference type="PANTHER" id="PTHR33751:SF1">
    <property type="entry name" value="CBB3-TYPE CYTOCHROME C OXIDASE SUBUNIT FIXP"/>
    <property type="match status" value="1"/>
</dbReference>
<keyword evidence="15 22" id="KW-1133">Transmembrane helix</keyword>
<dbReference type="PRINTS" id="PR00605">
    <property type="entry name" value="CYTCHROMECIC"/>
</dbReference>
<comment type="subunit">
    <text evidence="4">Component of the cbb3-type cytochrome c oxidase at least composed of FixN, FixO, FixQ and FixP.</text>
</comment>
<feature type="transmembrane region" description="Helical" evidence="22">
    <location>
        <begin position="32"/>
        <end position="50"/>
    </location>
</feature>
<evidence type="ECO:0000256" key="7">
    <source>
        <dbReference type="ARBA" id="ARBA00022519"/>
    </source>
</evidence>
<evidence type="ECO:0000313" key="25">
    <source>
        <dbReference type="Proteomes" id="UP001549076"/>
    </source>
</evidence>
<evidence type="ECO:0000256" key="4">
    <source>
        <dbReference type="ARBA" id="ARBA00011203"/>
    </source>
</evidence>
<dbReference type="PROSITE" id="PS51007">
    <property type="entry name" value="CYTC"/>
    <property type="match status" value="2"/>
</dbReference>
<evidence type="ECO:0000256" key="10">
    <source>
        <dbReference type="ARBA" id="ARBA00022692"/>
    </source>
</evidence>
<comment type="pathway">
    <text evidence="2 21">Energy metabolism; oxidative phosphorylation.</text>
</comment>
<dbReference type="InterPro" id="IPR008168">
    <property type="entry name" value="Cyt_C_IC"/>
</dbReference>
<evidence type="ECO:0000256" key="12">
    <source>
        <dbReference type="ARBA" id="ARBA00022737"/>
    </source>
</evidence>
<comment type="function">
    <text evidence="20">C-type cytochrome. Part of the cbb3-type cytochrome c oxidase complex. FixP subunit is required for transferring electrons from donor cytochrome c via its heme groups to FixO subunit. From there, electrons are shuttled to the catalytic binuclear center of FixN subunit where oxygen reduction takes place. The complex also functions as a proton pump.</text>
</comment>
<evidence type="ECO:0000256" key="16">
    <source>
        <dbReference type="ARBA" id="ARBA00023002"/>
    </source>
</evidence>
<dbReference type="Gene3D" id="6.10.280.130">
    <property type="match status" value="1"/>
</dbReference>
<organism evidence="24 25">
    <name type="scientific">Aquamicrobium terrae</name>
    <dbReference type="NCBI Taxonomy" id="1324945"/>
    <lineage>
        <taxon>Bacteria</taxon>
        <taxon>Pseudomonadati</taxon>
        <taxon>Pseudomonadota</taxon>
        <taxon>Alphaproteobacteria</taxon>
        <taxon>Hyphomicrobiales</taxon>
        <taxon>Phyllobacteriaceae</taxon>
        <taxon>Aquamicrobium</taxon>
    </lineage>
</organism>
<dbReference type="NCBIfam" id="TIGR00782">
    <property type="entry name" value="ccoP"/>
    <property type="match status" value="1"/>
</dbReference>
<dbReference type="Proteomes" id="UP001549076">
    <property type="component" value="Unassembled WGS sequence"/>
</dbReference>
<evidence type="ECO:0000256" key="18">
    <source>
        <dbReference type="ARBA" id="ARBA00023065"/>
    </source>
</evidence>
<keyword evidence="12" id="KW-0677">Repeat</keyword>
<evidence type="ECO:0000313" key="24">
    <source>
        <dbReference type="EMBL" id="MET3792260.1"/>
    </source>
</evidence>
<dbReference type="InterPro" id="IPR032858">
    <property type="entry name" value="CcoP_N"/>
</dbReference>
<keyword evidence="7 21" id="KW-0997">Cell inner membrane</keyword>
<keyword evidence="6 21" id="KW-1003">Cell membrane</keyword>
<keyword evidence="25" id="KW-1185">Reference proteome</keyword>
<dbReference type="InterPro" id="IPR004678">
    <property type="entry name" value="Cyt_c_oxidase_cbb3_su3"/>
</dbReference>
<dbReference type="Pfam" id="PF00034">
    <property type="entry name" value="Cytochrom_C"/>
    <property type="match status" value="1"/>
</dbReference>
<keyword evidence="18 21" id="KW-0406">Ion transport</keyword>
<accession>A0ABV2MZN5</accession>
<keyword evidence="10 22" id="KW-0812">Transmembrane</keyword>
<dbReference type="EMBL" id="JBEPML010000007">
    <property type="protein sequence ID" value="MET3792260.1"/>
    <property type="molecule type" value="Genomic_DNA"/>
</dbReference>
<dbReference type="Pfam" id="PF13442">
    <property type="entry name" value="Cytochrome_CBB3"/>
    <property type="match status" value="1"/>
</dbReference>
<name>A0ABV2MZN5_9HYPH</name>
<protein>
    <recommendedName>
        <fullName evidence="21">Cbb3-type cytochrome c oxidase subunit</fullName>
    </recommendedName>
</protein>
<keyword evidence="16 21" id="KW-0560">Oxidoreductase</keyword>
<feature type="domain" description="Cytochrome c" evidence="23">
    <location>
        <begin position="207"/>
        <end position="288"/>
    </location>
</feature>
<evidence type="ECO:0000256" key="8">
    <source>
        <dbReference type="ARBA" id="ARBA00022617"/>
    </source>
</evidence>
<evidence type="ECO:0000256" key="13">
    <source>
        <dbReference type="ARBA" id="ARBA00022781"/>
    </source>
</evidence>
<evidence type="ECO:0000256" key="2">
    <source>
        <dbReference type="ARBA" id="ARBA00004673"/>
    </source>
</evidence>
<dbReference type="SUPFAM" id="SSF46626">
    <property type="entry name" value="Cytochrome c"/>
    <property type="match status" value="2"/>
</dbReference>
<comment type="caution">
    <text evidence="24">The sequence shown here is derived from an EMBL/GenBank/DDBJ whole genome shotgun (WGS) entry which is preliminary data.</text>
</comment>
<dbReference type="InterPro" id="IPR009056">
    <property type="entry name" value="Cyt_c-like_dom"/>
</dbReference>
<evidence type="ECO:0000256" key="20">
    <source>
        <dbReference type="ARBA" id="ARBA00025525"/>
    </source>
</evidence>
<evidence type="ECO:0000256" key="15">
    <source>
        <dbReference type="ARBA" id="ARBA00022989"/>
    </source>
</evidence>
<dbReference type="Pfam" id="PF14715">
    <property type="entry name" value="FixP_N"/>
    <property type="match status" value="1"/>
</dbReference>
<evidence type="ECO:0000256" key="19">
    <source>
        <dbReference type="ARBA" id="ARBA00023136"/>
    </source>
</evidence>
<evidence type="ECO:0000256" key="5">
    <source>
        <dbReference type="ARBA" id="ARBA00022448"/>
    </source>
</evidence>
<evidence type="ECO:0000256" key="6">
    <source>
        <dbReference type="ARBA" id="ARBA00022475"/>
    </source>
</evidence>
<keyword evidence="17 21" id="KW-0408">Iron</keyword>
<reference evidence="24 25" key="1">
    <citation type="submission" date="2024-06" db="EMBL/GenBank/DDBJ databases">
        <title>Genomic Encyclopedia of Type Strains, Phase IV (KMG-IV): sequencing the most valuable type-strain genomes for metagenomic binning, comparative biology and taxonomic classification.</title>
        <authorList>
            <person name="Goeker M."/>
        </authorList>
    </citation>
    <scope>NUCLEOTIDE SEQUENCE [LARGE SCALE GENOMIC DNA]</scope>
    <source>
        <strain evidence="24 25">DSM 27865</strain>
    </source>
</reference>
<dbReference type="InterPro" id="IPR036909">
    <property type="entry name" value="Cyt_c-like_dom_sf"/>
</dbReference>
<dbReference type="Gene3D" id="1.10.760.10">
    <property type="entry name" value="Cytochrome c-like domain"/>
    <property type="match status" value="2"/>
</dbReference>
<dbReference type="InterPro" id="IPR038414">
    <property type="entry name" value="CcoP_N_sf"/>
</dbReference>
<keyword evidence="5 21" id="KW-0813">Transport</keyword>
<evidence type="ECO:0000256" key="21">
    <source>
        <dbReference type="PIRNR" id="PIRNR000006"/>
    </source>
</evidence>
<keyword evidence="8 21" id="KW-0349">Heme</keyword>